<dbReference type="RefSeq" id="WP_226953700.1">
    <property type="nucleotide sequence ID" value="NZ_JACDXW010000002.1"/>
</dbReference>
<evidence type="ECO:0000313" key="2">
    <source>
        <dbReference type="Proteomes" id="UP000776983"/>
    </source>
</evidence>
<name>A0ABS8CBH4_9BURK</name>
<dbReference type="EMBL" id="JACDXW010000002">
    <property type="protein sequence ID" value="MCB5363382.1"/>
    <property type="molecule type" value="Genomic_DNA"/>
</dbReference>
<organism evidence="1 2">
    <name type="scientific">Mesopusillimonas faecipullorum</name>
    <dbReference type="NCBI Taxonomy" id="2755040"/>
    <lineage>
        <taxon>Bacteria</taxon>
        <taxon>Pseudomonadati</taxon>
        <taxon>Pseudomonadota</taxon>
        <taxon>Betaproteobacteria</taxon>
        <taxon>Burkholderiales</taxon>
        <taxon>Alcaligenaceae</taxon>
        <taxon>Mesopusillimonas</taxon>
    </lineage>
</organism>
<gene>
    <name evidence="1" type="ORF">H0484_06415</name>
</gene>
<protein>
    <submittedName>
        <fullName evidence="1">Uncharacterized protein</fullName>
    </submittedName>
</protein>
<accession>A0ABS8CBH4</accession>
<proteinExistence type="predicted"/>
<dbReference type="Proteomes" id="UP000776983">
    <property type="component" value="Unassembled WGS sequence"/>
</dbReference>
<comment type="caution">
    <text evidence="1">The sequence shown here is derived from an EMBL/GenBank/DDBJ whole genome shotgun (WGS) entry which is preliminary data.</text>
</comment>
<evidence type="ECO:0000313" key="1">
    <source>
        <dbReference type="EMBL" id="MCB5363382.1"/>
    </source>
</evidence>
<reference evidence="1 2" key="1">
    <citation type="submission" date="2020-07" db="EMBL/GenBank/DDBJ databases">
        <title>Pusillimonas sp. nov., isolated from poultry manure in Taiwan.</title>
        <authorList>
            <person name="Lin S.-Y."/>
            <person name="Tang Y.-S."/>
            <person name="Young C.-C."/>
        </authorList>
    </citation>
    <scope>NUCLEOTIDE SEQUENCE [LARGE SCALE GENOMIC DNA]</scope>
    <source>
        <strain evidence="1 2">CC-YST705</strain>
    </source>
</reference>
<sequence length="104" mass="11547">MSRSYVQQHLTVGKSSQADVRALYGEPEYKSESSRGEDFWSYHEDQINPDYVSKAMSFLPSMGTAGDAVASTQERKTRRSLDFHFDRAGILESFNVSGTTGAGK</sequence>
<keyword evidence="2" id="KW-1185">Reference proteome</keyword>